<keyword evidence="2" id="KW-1185">Reference proteome</keyword>
<gene>
    <name evidence="3" type="primary">LOC116532963</name>
</gene>
<dbReference type="GeneID" id="116532963"/>
<sequence>MTCPLCFVGSPEQHPSLKPTTEMEDPVVREAVQRKNVQASRADSGSSDESAVSVFHKLCVDSCPKPDDEDLTVTTKVKWSLVKFPHSVSFRIVFTFLKFSSALPIIVL</sequence>
<dbReference type="AlphaFoldDB" id="A0A6J3FRQ1"/>
<evidence type="ECO:0000313" key="3">
    <source>
        <dbReference type="RefSeq" id="XP_032108434.1"/>
    </source>
</evidence>
<dbReference type="Proteomes" id="UP000504640">
    <property type="component" value="Unplaced"/>
</dbReference>
<organism evidence="2 3">
    <name type="scientific">Sapajus apella</name>
    <name type="common">Brown-capped capuchin</name>
    <name type="synonym">Cebus apella</name>
    <dbReference type="NCBI Taxonomy" id="9515"/>
    <lineage>
        <taxon>Eukaryota</taxon>
        <taxon>Metazoa</taxon>
        <taxon>Chordata</taxon>
        <taxon>Craniata</taxon>
        <taxon>Vertebrata</taxon>
        <taxon>Euteleostomi</taxon>
        <taxon>Mammalia</taxon>
        <taxon>Eutheria</taxon>
        <taxon>Euarchontoglires</taxon>
        <taxon>Primates</taxon>
        <taxon>Haplorrhini</taxon>
        <taxon>Platyrrhini</taxon>
        <taxon>Cebidae</taxon>
        <taxon>Cebinae</taxon>
        <taxon>Sapajus</taxon>
    </lineage>
</organism>
<protein>
    <submittedName>
        <fullName evidence="3">Ankyrin repeat domain-containing protein 20A2-like</fullName>
    </submittedName>
</protein>
<name>A0A6J3FRQ1_SAPAP</name>
<evidence type="ECO:0000256" key="1">
    <source>
        <dbReference type="SAM" id="MobiDB-lite"/>
    </source>
</evidence>
<evidence type="ECO:0000313" key="2">
    <source>
        <dbReference type="Proteomes" id="UP000504640"/>
    </source>
</evidence>
<dbReference type="RefSeq" id="XP_032108434.1">
    <property type="nucleotide sequence ID" value="XM_032252543.1"/>
</dbReference>
<reference evidence="3" key="1">
    <citation type="submission" date="2025-08" db="UniProtKB">
        <authorList>
            <consortium name="RefSeq"/>
        </authorList>
    </citation>
    <scope>IDENTIFICATION</scope>
    <source>
        <tissue evidence="3">Blood</tissue>
    </source>
</reference>
<feature type="region of interest" description="Disordered" evidence="1">
    <location>
        <begin position="1"/>
        <end position="24"/>
    </location>
</feature>
<proteinExistence type="predicted"/>
<accession>A0A6J3FRQ1</accession>